<dbReference type="Gene3D" id="3.40.50.300">
    <property type="entry name" value="P-loop containing nucleotide triphosphate hydrolases"/>
    <property type="match status" value="1"/>
</dbReference>
<keyword evidence="3" id="KW-0536">Nodulation</keyword>
<evidence type="ECO:0000256" key="5">
    <source>
        <dbReference type="ARBA" id="ARBA00022840"/>
    </source>
</evidence>
<organism evidence="7 8">
    <name type="scientific">Roseibium aggregatum</name>
    <dbReference type="NCBI Taxonomy" id="187304"/>
    <lineage>
        <taxon>Bacteria</taxon>
        <taxon>Pseudomonadati</taxon>
        <taxon>Pseudomonadota</taxon>
        <taxon>Alphaproteobacteria</taxon>
        <taxon>Hyphomicrobiales</taxon>
        <taxon>Stappiaceae</taxon>
        <taxon>Roseibium</taxon>
    </lineage>
</organism>
<keyword evidence="5 7" id="KW-0067">ATP-binding</keyword>
<evidence type="ECO:0000313" key="7">
    <source>
        <dbReference type="EMBL" id="MBN9673344.1"/>
    </source>
</evidence>
<dbReference type="InterPro" id="IPR022467">
    <property type="entry name" value="ABC_transprt_ATP-bd_su_PQQ"/>
</dbReference>
<feature type="domain" description="ABC transporter" evidence="6">
    <location>
        <begin position="4"/>
        <end position="235"/>
    </location>
</feature>
<dbReference type="PROSITE" id="PS50893">
    <property type="entry name" value="ABC_TRANSPORTER_2"/>
    <property type="match status" value="1"/>
</dbReference>
<dbReference type="SMART" id="SM00382">
    <property type="entry name" value="AAA"/>
    <property type="match status" value="1"/>
</dbReference>
<dbReference type="InterPro" id="IPR003593">
    <property type="entry name" value="AAA+_ATPase"/>
</dbReference>
<comment type="caution">
    <text evidence="7">The sequence shown here is derived from an EMBL/GenBank/DDBJ whole genome shotgun (WGS) entry which is preliminary data.</text>
</comment>
<keyword evidence="2" id="KW-0813">Transport</keyword>
<evidence type="ECO:0000256" key="3">
    <source>
        <dbReference type="ARBA" id="ARBA00022458"/>
    </source>
</evidence>
<proteinExistence type="inferred from homology"/>
<sequence>MTGLELSDVSYSYAATGRKALDGVRFSVEPGRFCALLGPNGAGKSTLYALLTRLIVAPQGRISVAGYDLARAPRAALARIGVVFQQPTLDLDMTVRRNMSYFAGLHGLSGRDAAVAIDAALDRLAMLERAGEKVRALNGGHRRRMEIARALIHKPEVLLLDEPTVGLDAAARRAITAHVHELAETGPAVLWATHLVDEIGPQDRVVVLHRGKVLVEGGAAEIASGSTLSDRFIEMTGAHEEVPA</sequence>
<dbReference type="Pfam" id="PF00005">
    <property type="entry name" value="ABC_tran"/>
    <property type="match status" value="1"/>
</dbReference>
<dbReference type="NCBIfam" id="TIGR03864">
    <property type="entry name" value="PQQ_ABC_ATP"/>
    <property type="match status" value="1"/>
</dbReference>
<dbReference type="InterPro" id="IPR050763">
    <property type="entry name" value="ABC_transporter_ATP-binding"/>
</dbReference>
<dbReference type="AlphaFoldDB" id="A0A939EKF4"/>
<reference evidence="7" key="1">
    <citation type="submission" date="2020-12" db="EMBL/GenBank/DDBJ databases">
        <title>Oil enriched cultivation method for isolating marine PHA-producing bacteria.</title>
        <authorList>
            <person name="Zheng W."/>
            <person name="Yu S."/>
            <person name="Huang Y."/>
        </authorList>
    </citation>
    <scope>NUCLEOTIDE SEQUENCE</scope>
    <source>
        <strain evidence="7">SY-2-12</strain>
    </source>
</reference>
<dbReference type="SUPFAM" id="SSF52540">
    <property type="entry name" value="P-loop containing nucleoside triphosphate hydrolases"/>
    <property type="match status" value="1"/>
</dbReference>
<dbReference type="Proteomes" id="UP000664096">
    <property type="component" value="Unassembled WGS sequence"/>
</dbReference>
<evidence type="ECO:0000313" key="8">
    <source>
        <dbReference type="Proteomes" id="UP000664096"/>
    </source>
</evidence>
<evidence type="ECO:0000256" key="4">
    <source>
        <dbReference type="ARBA" id="ARBA00022741"/>
    </source>
</evidence>
<evidence type="ECO:0000259" key="6">
    <source>
        <dbReference type="PROSITE" id="PS50893"/>
    </source>
</evidence>
<dbReference type="InterPro" id="IPR003439">
    <property type="entry name" value="ABC_transporter-like_ATP-bd"/>
</dbReference>
<evidence type="ECO:0000256" key="1">
    <source>
        <dbReference type="ARBA" id="ARBA00005417"/>
    </source>
</evidence>
<comment type="similarity">
    <text evidence="1">Belongs to the ABC transporter superfamily.</text>
</comment>
<dbReference type="RefSeq" id="WP_207143179.1">
    <property type="nucleotide sequence ID" value="NZ_JAEKJZ010000006.1"/>
</dbReference>
<name>A0A939EKF4_9HYPH</name>
<dbReference type="InterPro" id="IPR027417">
    <property type="entry name" value="P-loop_NTPase"/>
</dbReference>
<dbReference type="GO" id="GO:0016887">
    <property type="term" value="F:ATP hydrolysis activity"/>
    <property type="evidence" value="ECO:0007669"/>
    <property type="project" value="InterPro"/>
</dbReference>
<gene>
    <name evidence="7" type="ORF">JF539_23495</name>
</gene>
<dbReference type="GO" id="GO:0005524">
    <property type="term" value="F:ATP binding"/>
    <property type="evidence" value="ECO:0007669"/>
    <property type="project" value="UniProtKB-KW"/>
</dbReference>
<dbReference type="PANTHER" id="PTHR42711">
    <property type="entry name" value="ABC TRANSPORTER ATP-BINDING PROTEIN"/>
    <property type="match status" value="1"/>
</dbReference>
<accession>A0A939EKF4</accession>
<evidence type="ECO:0000256" key="2">
    <source>
        <dbReference type="ARBA" id="ARBA00022448"/>
    </source>
</evidence>
<dbReference type="PANTHER" id="PTHR42711:SF5">
    <property type="entry name" value="ABC TRANSPORTER ATP-BINDING PROTEIN NATA"/>
    <property type="match status" value="1"/>
</dbReference>
<protein>
    <submittedName>
        <fullName evidence="7">ATP-binding cassette domain-containing protein</fullName>
    </submittedName>
</protein>
<keyword evidence="4" id="KW-0547">Nucleotide-binding</keyword>
<dbReference type="EMBL" id="JAEKJZ010000006">
    <property type="protein sequence ID" value="MBN9673344.1"/>
    <property type="molecule type" value="Genomic_DNA"/>
</dbReference>